<comment type="caution">
    <text evidence="20">The sequence shown here is derived from an EMBL/GenBank/DDBJ whole genome shotgun (WGS) entry which is preliminary data.</text>
</comment>
<evidence type="ECO:0000256" key="4">
    <source>
        <dbReference type="ARBA" id="ARBA00022491"/>
    </source>
</evidence>
<keyword evidence="10" id="KW-0238">DNA-binding</keyword>
<evidence type="ECO:0000256" key="11">
    <source>
        <dbReference type="ARBA" id="ARBA00023159"/>
    </source>
</evidence>
<organism evidence="20 21">
    <name type="scientific">Novosphingobium pituita</name>
    <dbReference type="NCBI Taxonomy" id="3056842"/>
    <lineage>
        <taxon>Bacteria</taxon>
        <taxon>Pseudomonadati</taxon>
        <taxon>Pseudomonadota</taxon>
        <taxon>Alphaproteobacteria</taxon>
        <taxon>Sphingomonadales</taxon>
        <taxon>Sphingomonadaceae</taxon>
        <taxon>Novosphingobium</taxon>
    </lineage>
</organism>
<dbReference type="Gene3D" id="3.40.50.300">
    <property type="entry name" value="P-loop containing nucleotide triphosphate hydrolases"/>
    <property type="match status" value="1"/>
</dbReference>
<dbReference type="Gene3D" id="3.40.50.2300">
    <property type="match status" value="1"/>
</dbReference>
<keyword evidence="9" id="KW-0805">Transcription regulation</keyword>
<reference evidence="20 21" key="1">
    <citation type="submission" date="2023-06" db="EMBL/GenBank/DDBJ databases">
        <title>Draft genome sequence of Novosphingobium sp. strain IK01.</title>
        <authorList>
            <person name="Hatamoto M."/>
            <person name="Ikarashi T."/>
            <person name="Yamaguchi T."/>
        </authorList>
    </citation>
    <scope>NUCLEOTIDE SEQUENCE [LARGE SCALE GENOMIC DNA]</scope>
    <source>
        <strain evidence="20 21">IK01</strain>
    </source>
</reference>
<dbReference type="Pfam" id="PF02954">
    <property type="entry name" value="HTH_8"/>
    <property type="match status" value="1"/>
</dbReference>
<dbReference type="PANTHER" id="PTHR32071:SF95">
    <property type="entry name" value="DNA-BINDING TRANSCRIPTIONAL REGULATOR NTRC"/>
    <property type="match status" value="1"/>
</dbReference>
<dbReference type="InterPro" id="IPR009057">
    <property type="entry name" value="Homeodomain-like_sf"/>
</dbReference>
<keyword evidence="3" id="KW-0963">Cytoplasm</keyword>
<dbReference type="Gene3D" id="1.10.10.60">
    <property type="entry name" value="Homeodomain-like"/>
    <property type="match status" value="1"/>
</dbReference>
<keyword evidence="4" id="KW-0678">Repressor</keyword>
<dbReference type="SMART" id="SM00448">
    <property type="entry name" value="REC"/>
    <property type="match status" value="1"/>
</dbReference>
<evidence type="ECO:0000259" key="18">
    <source>
        <dbReference type="PROSITE" id="PS50045"/>
    </source>
</evidence>
<sequence>MTEAILLVEDDASIAIVITAALEAEGLRVDRCDSIAGRDRLLAAHSYGLMLTDVMLTDGDGIASLPPVRAAFPRMQVIILSAQNTLDTAVRASETGAFEYFPKPFDLEELVRTVRQALGSNEAADLSGADEELGQALPLVGRSPAMQAVYRMITRVLRNDLTVLILGESGTGKELVAEAIHQLGSRREGPFVAVNTAAIPHELIESELFGHEKGAFTGAVARHVGKFEQAARGTLFLDEIGDMPLEAQTRLLRALQSGRIRRVGGTEEIALDCRIIAATNRDLVPMIASGQFREDLYYRLAVVPIELPPLRERADDVEALSRHFLARAAADGLPRRQLSAGGAALLARQPWRGNVRELRNVIFRLALLARDDVIDEAAIEPLLAGDVPALPRAGEAGLFPGEADGEGIAGDGREDFATALARFIEEARPEAGTLYDAALAAFERPLFLHALAQTGGNQLRAAQLLGINRNTLRKRLGDLGIAPEDALTIR</sequence>
<evidence type="ECO:0000313" key="20">
    <source>
        <dbReference type="EMBL" id="GMM60040.1"/>
    </source>
</evidence>
<dbReference type="Pfam" id="PF00158">
    <property type="entry name" value="Sigma54_activat"/>
    <property type="match status" value="1"/>
</dbReference>
<dbReference type="RefSeq" id="WP_317973862.1">
    <property type="nucleotide sequence ID" value="NZ_BTFW01000001.1"/>
</dbReference>
<accession>A0ABQ6P477</accession>
<protein>
    <recommendedName>
        <fullName evidence="2">DNA-binding transcriptional regulator NtrC</fullName>
    </recommendedName>
    <alternativeName>
        <fullName evidence="14">Nitrogen regulation protein NR(I)</fullName>
    </alternativeName>
    <alternativeName>
        <fullName evidence="15">Nitrogen regulator I</fullName>
    </alternativeName>
</protein>
<dbReference type="PROSITE" id="PS00675">
    <property type="entry name" value="SIGMA54_INTERACT_1"/>
    <property type="match status" value="1"/>
</dbReference>
<evidence type="ECO:0000259" key="19">
    <source>
        <dbReference type="PROSITE" id="PS50110"/>
    </source>
</evidence>
<dbReference type="SUPFAM" id="SSF52540">
    <property type="entry name" value="P-loop containing nucleoside triphosphate hydrolases"/>
    <property type="match status" value="1"/>
</dbReference>
<evidence type="ECO:0000313" key="21">
    <source>
        <dbReference type="Proteomes" id="UP001187221"/>
    </source>
</evidence>
<dbReference type="PROSITE" id="PS50045">
    <property type="entry name" value="SIGMA54_INTERACT_4"/>
    <property type="match status" value="1"/>
</dbReference>
<evidence type="ECO:0000256" key="13">
    <source>
        <dbReference type="ARBA" id="ARBA00023231"/>
    </source>
</evidence>
<keyword evidence="6" id="KW-0547">Nucleotide-binding</keyword>
<comment type="function">
    <text evidence="16">Member of the two-component regulatory system NtrB/NtrC, which controls expression of the nitrogen-regulated (ntr) genes in response to nitrogen limitation. Phosphorylated NtrC binds directly to DNA and stimulates the formation of open promoter-sigma54-RNA polymerase complexes.</text>
</comment>
<dbReference type="SUPFAM" id="SSF46689">
    <property type="entry name" value="Homeodomain-like"/>
    <property type="match status" value="1"/>
</dbReference>
<evidence type="ECO:0000256" key="9">
    <source>
        <dbReference type="ARBA" id="ARBA00023015"/>
    </source>
</evidence>
<keyword evidence="8" id="KW-0902">Two-component regulatory system</keyword>
<evidence type="ECO:0000256" key="7">
    <source>
        <dbReference type="ARBA" id="ARBA00022840"/>
    </source>
</evidence>
<dbReference type="Gene3D" id="1.10.8.60">
    <property type="match status" value="1"/>
</dbReference>
<dbReference type="PROSITE" id="PS50110">
    <property type="entry name" value="RESPONSE_REGULATORY"/>
    <property type="match status" value="1"/>
</dbReference>
<dbReference type="InterPro" id="IPR001789">
    <property type="entry name" value="Sig_transdc_resp-reg_receiver"/>
</dbReference>
<evidence type="ECO:0000256" key="6">
    <source>
        <dbReference type="ARBA" id="ARBA00022741"/>
    </source>
</evidence>
<comment type="subcellular location">
    <subcellularLocation>
        <location evidence="1">Cytoplasm</location>
    </subcellularLocation>
</comment>
<keyword evidence="11" id="KW-0010">Activator</keyword>
<dbReference type="EMBL" id="BTFW01000001">
    <property type="protein sequence ID" value="GMM60040.1"/>
    <property type="molecule type" value="Genomic_DNA"/>
</dbReference>
<keyword evidence="13" id="KW-0535">Nitrogen fixation</keyword>
<evidence type="ECO:0000256" key="8">
    <source>
        <dbReference type="ARBA" id="ARBA00023012"/>
    </source>
</evidence>
<evidence type="ECO:0000256" key="14">
    <source>
        <dbReference type="ARBA" id="ARBA00029881"/>
    </source>
</evidence>
<dbReference type="PANTHER" id="PTHR32071">
    <property type="entry name" value="TRANSCRIPTIONAL REGULATORY PROTEIN"/>
    <property type="match status" value="1"/>
</dbReference>
<dbReference type="InterPro" id="IPR027417">
    <property type="entry name" value="P-loop_NTPase"/>
</dbReference>
<dbReference type="InterPro" id="IPR003593">
    <property type="entry name" value="AAA+_ATPase"/>
</dbReference>
<feature type="modified residue" description="4-aspartylphosphate" evidence="17">
    <location>
        <position position="53"/>
    </location>
</feature>
<evidence type="ECO:0000256" key="15">
    <source>
        <dbReference type="ARBA" id="ARBA00031910"/>
    </source>
</evidence>
<dbReference type="InterPro" id="IPR002078">
    <property type="entry name" value="Sigma_54_int"/>
</dbReference>
<dbReference type="PRINTS" id="PR01590">
    <property type="entry name" value="HTHFIS"/>
</dbReference>
<keyword evidence="5 17" id="KW-0597">Phosphoprotein</keyword>
<evidence type="ECO:0000256" key="16">
    <source>
        <dbReference type="ARBA" id="ARBA00043886"/>
    </source>
</evidence>
<name>A0ABQ6P477_9SPHN</name>
<keyword evidence="7" id="KW-0067">ATP-binding</keyword>
<evidence type="ECO:0000256" key="10">
    <source>
        <dbReference type="ARBA" id="ARBA00023125"/>
    </source>
</evidence>
<dbReference type="SUPFAM" id="SSF52172">
    <property type="entry name" value="CheY-like"/>
    <property type="match status" value="1"/>
</dbReference>
<dbReference type="InterPro" id="IPR002197">
    <property type="entry name" value="HTH_Fis"/>
</dbReference>
<dbReference type="InterPro" id="IPR058031">
    <property type="entry name" value="AAA_lid_NorR"/>
</dbReference>
<proteinExistence type="predicted"/>
<dbReference type="Proteomes" id="UP001187221">
    <property type="component" value="Unassembled WGS sequence"/>
</dbReference>
<evidence type="ECO:0000256" key="12">
    <source>
        <dbReference type="ARBA" id="ARBA00023163"/>
    </source>
</evidence>
<dbReference type="Pfam" id="PF25601">
    <property type="entry name" value="AAA_lid_14"/>
    <property type="match status" value="1"/>
</dbReference>
<keyword evidence="12" id="KW-0804">Transcription</keyword>
<dbReference type="Pfam" id="PF00072">
    <property type="entry name" value="Response_reg"/>
    <property type="match status" value="1"/>
</dbReference>
<feature type="domain" description="Response regulatory" evidence="19">
    <location>
        <begin position="4"/>
        <end position="118"/>
    </location>
</feature>
<dbReference type="InterPro" id="IPR025662">
    <property type="entry name" value="Sigma_54_int_dom_ATP-bd_1"/>
</dbReference>
<dbReference type="CDD" id="cd00009">
    <property type="entry name" value="AAA"/>
    <property type="match status" value="1"/>
</dbReference>
<feature type="domain" description="Sigma-54 factor interaction" evidence="18">
    <location>
        <begin position="139"/>
        <end position="367"/>
    </location>
</feature>
<evidence type="ECO:0000256" key="5">
    <source>
        <dbReference type="ARBA" id="ARBA00022553"/>
    </source>
</evidence>
<evidence type="ECO:0000256" key="3">
    <source>
        <dbReference type="ARBA" id="ARBA00022490"/>
    </source>
</evidence>
<evidence type="ECO:0000256" key="2">
    <source>
        <dbReference type="ARBA" id="ARBA00019059"/>
    </source>
</evidence>
<evidence type="ECO:0000256" key="17">
    <source>
        <dbReference type="PROSITE-ProRule" id="PRU00169"/>
    </source>
</evidence>
<evidence type="ECO:0000256" key="1">
    <source>
        <dbReference type="ARBA" id="ARBA00004496"/>
    </source>
</evidence>
<dbReference type="InterPro" id="IPR011006">
    <property type="entry name" value="CheY-like_superfamily"/>
</dbReference>
<keyword evidence="21" id="KW-1185">Reference proteome</keyword>
<gene>
    <name evidence="20" type="primary">ntrC</name>
    <name evidence="20" type="ORF">NUTIK01_08170</name>
</gene>
<dbReference type="SMART" id="SM00382">
    <property type="entry name" value="AAA"/>
    <property type="match status" value="1"/>
</dbReference>